<dbReference type="GO" id="GO:0016301">
    <property type="term" value="F:kinase activity"/>
    <property type="evidence" value="ECO:0007669"/>
    <property type="project" value="UniProtKB-KW"/>
</dbReference>
<dbReference type="Pfam" id="PF02896">
    <property type="entry name" value="PEP-utilizers_C"/>
    <property type="match status" value="1"/>
</dbReference>
<feature type="domain" description="PEP-utilising enzyme C-terminal" evidence="1">
    <location>
        <begin position="19"/>
        <end position="176"/>
    </location>
</feature>
<dbReference type="InterPro" id="IPR015813">
    <property type="entry name" value="Pyrv/PenolPyrv_kinase-like_dom"/>
</dbReference>
<proteinExistence type="predicted"/>
<dbReference type="PANTHER" id="PTHR22931">
    <property type="entry name" value="PHOSPHOENOLPYRUVATE DIKINASE-RELATED"/>
    <property type="match status" value="1"/>
</dbReference>
<dbReference type="GO" id="GO:0050242">
    <property type="term" value="F:pyruvate, phosphate dikinase activity"/>
    <property type="evidence" value="ECO:0007669"/>
    <property type="project" value="InterPro"/>
</dbReference>
<feature type="non-terminal residue" evidence="2">
    <location>
        <position position="1"/>
    </location>
</feature>
<evidence type="ECO:0000313" key="2">
    <source>
        <dbReference type="EMBL" id="EKC55217.1"/>
    </source>
</evidence>
<evidence type="ECO:0000259" key="1">
    <source>
        <dbReference type="Pfam" id="PF02896"/>
    </source>
</evidence>
<feature type="non-terminal residue" evidence="2">
    <location>
        <position position="177"/>
    </location>
</feature>
<organism evidence="2">
    <name type="scientific">human gut metagenome</name>
    <dbReference type="NCBI Taxonomy" id="408170"/>
    <lineage>
        <taxon>unclassified sequences</taxon>
        <taxon>metagenomes</taxon>
        <taxon>organismal metagenomes</taxon>
    </lineage>
</organism>
<dbReference type="Gene3D" id="3.20.20.60">
    <property type="entry name" value="Phosphoenolpyruvate-binding domains"/>
    <property type="match status" value="1"/>
</dbReference>
<dbReference type="InterPro" id="IPR010121">
    <property type="entry name" value="Pyruvate_phosphate_dikinase"/>
</dbReference>
<dbReference type="InterPro" id="IPR040442">
    <property type="entry name" value="Pyrv_kinase-like_dom_sf"/>
</dbReference>
<dbReference type="InterPro" id="IPR000121">
    <property type="entry name" value="PEP_util_C"/>
</dbReference>
<sequence length="177" mass="20214">VREMILADDEAGRRVALAKLLPMQRSDFEGLFKAMQGHPVTVRLLDPPLHEFVPHFEKEQRELAKDMNVPYEKITAKVELLAEVNPMLGHRGCRLGNTYPEITEMQTRAIIEAAMNVKKTGIPVHVEIMVPLVGNHKELRYQKNIIDQTAEKVFSERNDRLEYMIGTMIEVPRAAVT</sequence>
<keyword evidence="2" id="KW-0418">Kinase</keyword>
<dbReference type="AlphaFoldDB" id="K1S3J9"/>
<accession>K1S3J9</accession>
<dbReference type="PANTHER" id="PTHR22931:SF9">
    <property type="entry name" value="PYRUVATE, PHOSPHATE DIKINASE 1, CHLOROPLASTIC"/>
    <property type="match status" value="1"/>
</dbReference>
<keyword evidence="2" id="KW-0670">Pyruvate</keyword>
<comment type="caution">
    <text evidence="2">The sequence shown here is derived from an EMBL/GenBank/DDBJ whole genome shotgun (WGS) entry which is preliminary data.</text>
</comment>
<keyword evidence="2" id="KW-0808">Transferase</keyword>
<dbReference type="SUPFAM" id="SSF51621">
    <property type="entry name" value="Phosphoenolpyruvate/pyruvate domain"/>
    <property type="match status" value="1"/>
</dbReference>
<gene>
    <name evidence="2" type="ORF">LEA_15465</name>
</gene>
<reference evidence="2" key="1">
    <citation type="journal article" date="2013" name="Environ. Microbiol.">
        <title>Microbiota from the distal guts of lean and obese adolescents exhibit partial functional redundancy besides clear differences in community structure.</title>
        <authorList>
            <person name="Ferrer M."/>
            <person name="Ruiz A."/>
            <person name="Lanza F."/>
            <person name="Haange S.B."/>
            <person name="Oberbach A."/>
            <person name="Till H."/>
            <person name="Bargiela R."/>
            <person name="Campoy C."/>
            <person name="Segura M.T."/>
            <person name="Richter M."/>
            <person name="von Bergen M."/>
            <person name="Seifert J."/>
            <person name="Suarez A."/>
        </authorList>
    </citation>
    <scope>NUCLEOTIDE SEQUENCE</scope>
</reference>
<dbReference type="EMBL" id="AJWY01010555">
    <property type="protein sequence ID" value="EKC55217.1"/>
    <property type="molecule type" value="Genomic_DNA"/>
</dbReference>
<protein>
    <submittedName>
        <fullName evidence="2">Pyruvate phosphate dikinase</fullName>
    </submittedName>
</protein>
<name>K1S3J9_9ZZZZ</name>